<keyword evidence="2" id="KW-0521">NADP</keyword>
<evidence type="ECO:0000256" key="1">
    <source>
        <dbReference type="ARBA" id="ARBA00006484"/>
    </source>
</evidence>
<accession>A0A9D1RQ89</accession>
<dbReference type="EMBL" id="DXGC01000070">
    <property type="protein sequence ID" value="HIW91535.1"/>
    <property type="molecule type" value="Genomic_DNA"/>
</dbReference>
<protein>
    <submittedName>
        <fullName evidence="4">SDR family NAD(P)-dependent oxidoreductase</fullName>
    </submittedName>
</protein>
<evidence type="ECO:0000256" key="2">
    <source>
        <dbReference type="ARBA" id="ARBA00022857"/>
    </source>
</evidence>
<dbReference type="PRINTS" id="PR00081">
    <property type="entry name" value="GDHRDH"/>
</dbReference>
<reference evidence="4" key="1">
    <citation type="journal article" date="2021" name="PeerJ">
        <title>Extensive microbial diversity within the chicken gut microbiome revealed by metagenomics and culture.</title>
        <authorList>
            <person name="Gilroy R."/>
            <person name="Ravi A."/>
            <person name="Getino M."/>
            <person name="Pursley I."/>
            <person name="Horton D.L."/>
            <person name="Alikhan N.F."/>
            <person name="Baker D."/>
            <person name="Gharbi K."/>
            <person name="Hall N."/>
            <person name="Watson M."/>
            <person name="Adriaenssens E.M."/>
            <person name="Foster-Nyarko E."/>
            <person name="Jarju S."/>
            <person name="Secka A."/>
            <person name="Antonio M."/>
            <person name="Oren A."/>
            <person name="Chaudhuri R.R."/>
            <person name="La Ragione R."/>
            <person name="Hildebrand F."/>
            <person name="Pallen M.J."/>
        </authorList>
    </citation>
    <scope>NUCLEOTIDE SEQUENCE</scope>
    <source>
        <strain evidence="4">CHK32-1732</strain>
    </source>
</reference>
<dbReference type="GO" id="GO:0016491">
    <property type="term" value="F:oxidoreductase activity"/>
    <property type="evidence" value="ECO:0007669"/>
    <property type="project" value="UniProtKB-KW"/>
</dbReference>
<dbReference type="AlphaFoldDB" id="A0A9D1RQ89"/>
<comment type="caution">
    <text evidence="4">The sequence shown here is derived from an EMBL/GenBank/DDBJ whole genome shotgun (WGS) entry which is preliminary data.</text>
</comment>
<organism evidence="4 5">
    <name type="scientific">Candidatus Corynebacterium avicola</name>
    <dbReference type="NCBI Taxonomy" id="2838527"/>
    <lineage>
        <taxon>Bacteria</taxon>
        <taxon>Bacillati</taxon>
        <taxon>Actinomycetota</taxon>
        <taxon>Actinomycetes</taxon>
        <taxon>Mycobacteriales</taxon>
        <taxon>Corynebacteriaceae</taxon>
        <taxon>Corynebacterium</taxon>
    </lineage>
</organism>
<evidence type="ECO:0000313" key="4">
    <source>
        <dbReference type="EMBL" id="HIW91535.1"/>
    </source>
</evidence>
<evidence type="ECO:0000313" key="5">
    <source>
        <dbReference type="Proteomes" id="UP000824190"/>
    </source>
</evidence>
<dbReference type="Proteomes" id="UP000824190">
    <property type="component" value="Unassembled WGS sequence"/>
</dbReference>
<dbReference type="PANTHER" id="PTHR43391">
    <property type="entry name" value="RETINOL DEHYDROGENASE-RELATED"/>
    <property type="match status" value="1"/>
</dbReference>
<dbReference type="Gene3D" id="3.40.50.720">
    <property type="entry name" value="NAD(P)-binding Rossmann-like Domain"/>
    <property type="match status" value="1"/>
</dbReference>
<proteinExistence type="inferred from homology"/>
<reference evidence="4" key="2">
    <citation type="submission" date="2021-04" db="EMBL/GenBank/DDBJ databases">
        <authorList>
            <person name="Gilroy R."/>
        </authorList>
    </citation>
    <scope>NUCLEOTIDE SEQUENCE</scope>
    <source>
        <strain evidence="4">CHK32-1732</strain>
    </source>
</reference>
<name>A0A9D1RQ89_9CORY</name>
<keyword evidence="3" id="KW-0560">Oxidoreductase</keyword>
<dbReference type="SUPFAM" id="SSF51735">
    <property type="entry name" value="NAD(P)-binding Rossmann-fold domains"/>
    <property type="match status" value="1"/>
</dbReference>
<dbReference type="CDD" id="cd05233">
    <property type="entry name" value="SDR_c"/>
    <property type="match status" value="1"/>
</dbReference>
<gene>
    <name evidence="4" type="ORF">H9870_07740</name>
</gene>
<sequence length="274" mass="29146">MFFKKNSASTTQSGADAQRLVLVTGAASGLGLEIAKEYLAKGERVILTDIHDDTPDTVSSLSGDWSYQKLDVTSEDEWAATAEGIDSLDVLISNAGIAVGGRISDTSIATWQKALDINLLGSVRGLRAMLPKIAEGGRISLTASLAGLVHAPGMATYNATKASTVALAETLDAEVRHRGISVSALCPQFFKSGLASSLTGDDEKADDVARWLLTNTWLDAKTVARRGVKGIEARRVVVTPDAFAIFSWYSKRFSRIPYLVLLRVGGGIVAKKFG</sequence>
<dbReference type="PANTHER" id="PTHR43391:SF14">
    <property type="entry name" value="DEHYDROGENASE_REDUCTASE SDR FAMILY PROTEIN 7-LIKE"/>
    <property type="match status" value="1"/>
</dbReference>
<dbReference type="InterPro" id="IPR036291">
    <property type="entry name" value="NAD(P)-bd_dom_sf"/>
</dbReference>
<dbReference type="InterPro" id="IPR002347">
    <property type="entry name" value="SDR_fam"/>
</dbReference>
<dbReference type="Pfam" id="PF00106">
    <property type="entry name" value="adh_short"/>
    <property type="match status" value="1"/>
</dbReference>
<evidence type="ECO:0000256" key="3">
    <source>
        <dbReference type="ARBA" id="ARBA00023002"/>
    </source>
</evidence>
<comment type="similarity">
    <text evidence="1">Belongs to the short-chain dehydrogenases/reductases (SDR) family.</text>
</comment>